<organism evidence="1 2">
    <name type="scientific">Knipowitschia caucasica</name>
    <name type="common">Caucasian dwarf goby</name>
    <name type="synonym">Pomatoschistus caucasicus</name>
    <dbReference type="NCBI Taxonomy" id="637954"/>
    <lineage>
        <taxon>Eukaryota</taxon>
        <taxon>Metazoa</taxon>
        <taxon>Chordata</taxon>
        <taxon>Craniata</taxon>
        <taxon>Vertebrata</taxon>
        <taxon>Euteleostomi</taxon>
        <taxon>Actinopterygii</taxon>
        <taxon>Neopterygii</taxon>
        <taxon>Teleostei</taxon>
        <taxon>Neoteleostei</taxon>
        <taxon>Acanthomorphata</taxon>
        <taxon>Gobiaria</taxon>
        <taxon>Gobiiformes</taxon>
        <taxon>Gobioidei</taxon>
        <taxon>Gobiidae</taxon>
        <taxon>Gobiinae</taxon>
        <taxon>Knipowitschia</taxon>
    </lineage>
</organism>
<sequence length="94" mass="10811">MPEPYWLPRRKHQARQSVVANFHPLFSSSFFLYNKEQGWVSRTILPTESEVAFTEVPVTSIPPTEREVPFPSISPTEREIGKKFVSPISNVHSK</sequence>
<gene>
    <name evidence="1" type="ORF">KC01_LOCUS41153</name>
</gene>
<reference evidence="1 2" key="1">
    <citation type="submission" date="2024-04" db="EMBL/GenBank/DDBJ databases">
        <authorList>
            <person name="Waldvogel A.-M."/>
            <person name="Schoenle A."/>
        </authorList>
    </citation>
    <scope>NUCLEOTIDE SEQUENCE [LARGE SCALE GENOMIC DNA]</scope>
</reference>
<keyword evidence="2" id="KW-1185">Reference proteome</keyword>
<protein>
    <submittedName>
        <fullName evidence="1">Uncharacterized protein</fullName>
    </submittedName>
</protein>
<proteinExistence type="predicted"/>
<evidence type="ECO:0000313" key="1">
    <source>
        <dbReference type="EMBL" id="CAL1615159.1"/>
    </source>
</evidence>
<dbReference type="Proteomes" id="UP001497482">
    <property type="component" value="Chromosome 9"/>
</dbReference>
<evidence type="ECO:0000313" key="2">
    <source>
        <dbReference type="Proteomes" id="UP001497482"/>
    </source>
</evidence>
<name>A0AAV2MPB2_KNICA</name>
<accession>A0AAV2MPB2</accession>
<dbReference type="AlphaFoldDB" id="A0AAV2MPB2"/>
<dbReference type="EMBL" id="OZ035831">
    <property type="protein sequence ID" value="CAL1615159.1"/>
    <property type="molecule type" value="Genomic_DNA"/>
</dbReference>